<comment type="caution">
    <text evidence="7">The sequence shown here is derived from an EMBL/GenBank/DDBJ whole genome shotgun (WGS) entry which is preliminary data.</text>
</comment>
<keyword evidence="4" id="KW-0804">Transcription</keyword>
<protein>
    <recommendedName>
        <fullName evidence="6">MADS-box domain-containing protein</fullName>
    </recommendedName>
</protein>
<accession>A0ABR2SGQ0</accession>
<dbReference type="InterPro" id="IPR036879">
    <property type="entry name" value="TF_MADSbox_sf"/>
</dbReference>
<dbReference type="EMBL" id="JBBPBN010000015">
    <property type="protein sequence ID" value="KAK9024438.1"/>
    <property type="molecule type" value="Genomic_DNA"/>
</dbReference>
<dbReference type="InterPro" id="IPR002100">
    <property type="entry name" value="TF_MADSbox"/>
</dbReference>
<evidence type="ECO:0000313" key="8">
    <source>
        <dbReference type="Proteomes" id="UP001396334"/>
    </source>
</evidence>
<name>A0ABR2SGQ0_9ROSI</name>
<sequence length="125" mass="14015">MATENQKTCNLAASRRRRNLFKKAKELSTLCGAQVAVVVISKRGKLSSLSGSDSIIKIYNEYKESSPPDRRLIISRKRKCQETTKDDDVIEREIEVMSNLAETEASLNESLPDVSLSLRPTIGWT</sequence>
<dbReference type="InterPro" id="IPR050142">
    <property type="entry name" value="MADS-box/MEF2_TF"/>
</dbReference>
<proteinExistence type="predicted"/>
<evidence type="ECO:0000256" key="5">
    <source>
        <dbReference type="ARBA" id="ARBA00023242"/>
    </source>
</evidence>
<evidence type="ECO:0000259" key="6">
    <source>
        <dbReference type="PROSITE" id="PS50066"/>
    </source>
</evidence>
<dbReference type="Proteomes" id="UP001396334">
    <property type="component" value="Unassembled WGS sequence"/>
</dbReference>
<gene>
    <name evidence="7" type="ORF">V6N11_004600</name>
</gene>
<evidence type="ECO:0000256" key="4">
    <source>
        <dbReference type="ARBA" id="ARBA00023163"/>
    </source>
</evidence>
<dbReference type="SUPFAM" id="SSF55455">
    <property type="entry name" value="SRF-like"/>
    <property type="match status" value="1"/>
</dbReference>
<reference evidence="7 8" key="1">
    <citation type="journal article" date="2024" name="G3 (Bethesda)">
        <title>Genome assembly of Hibiscus sabdariffa L. provides insights into metabolisms of medicinal natural products.</title>
        <authorList>
            <person name="Kim T."/>
        </authorList>
    </citation>
    <scope>NUCLEOTIDE SEQUENCE [LARGE SCALE GENOMIC DNA]</scope>
    <source>
        <strain evidence="7">TK-2024</strain>
        <tissue evidence="7">Old leaves</tissue>
    </source>
</reference>
<evidence type="ECO:0000256" key="1">
    <source>
        <dbReference type="ARBA" id="ARBA00004123"/>
    </source>
</evidence>
<dbReference type="Pfam" id="PF00319">
    <property type="entry name" value="SRF-TF"/>
    <property type="match status" value="1"/>
</dbReference>
<evidence type="ECO:0000256" key="3">
    <source>
        <dbReference type="ARBA" id="ARBA00023125"/>
    </source>
</evidence>
<dbReference type="PRINTS" id="PR00404">
    <property type="entry name" value="MADSDOMAIN"/>
</dbReference>
<dbReference type="Gene3D" id="3.40.1810.10">
    <property type="entry name" value="Transcription factor, MADS-box"/>
    <property type="match status" value="1"/>
</dbReference>
<keyword evidence="3" id="KW-0238">DNA-binding</keyword>
<feature type="domain" description="MADS-box" evidence="6">
    <location>
        <begin position="1"/>
        <end position="53"/>
    </location>
</feature>
<dbReference type="SMART" id="SM00432">
    <property type="entry name" value="MADS"/>
    <property type="match status" value="1"/>
</dbReference>
<comment type="subcellular location">
    <subcellularLocation>
        <location evidence="1">Nucleus</location>
    </subcellularLocation>
</comment>
<organism evidence="7 8">
    <name type="scientific">Hibiscus sabdariffa</name>
    <name type="common">roselle</name>
    <dbReference type="NCBI Taxonomy" id="183260"/>
    <lineage>
        <taxon>Eukaryota</taxon>
        <taxon>Viridiplantae</taxon>
        <taxon>Streptophyta</taxon>
        <taxon>Embryophyta</taxon>
        <taxon>Tracheophyta</taxon>
        <taxon>Spermatophyta</taxon>
        <taxon>Magnoliopsida</taxon>
        <taxon>eudicotyledons</taxon>
        <taxon>Gunneridae</taxon>
        <taxon>Pentapetalae</taxon>
        <taxon>rosids</taxon>
        <taxon>malvids</taxon>
        <taxon>Malvales</taxon>
        <taxon>Malvaceae</taxon>
        <taxon>Malvoideae</taxon>
        <taxon>Hibiscus</taxon>
    </lineage>
</organism>
<keyword evidence="5" id="KW-0539">Nucleus</keyword>
<evidence type="ECO:0000256" key="2">
    <source>
        <dbReference type="ARBA" id="ARBA00023015"/>
    </source>
</evidence>
<dbReference type="PANTHER" id="PTHR48019">
    <property type="entry name" value="SERUM RESPONSE FACTOR HOMOLOG"/>
    <property type="match status" value="1"/>
</dbReference>
<dbReference type="PROSITE" id="PS50066">
    <property type="entry name" value="MADS_BOX_2"/>
    <property type="match status" value="1"/>
</dbReference>
<keyword evidence="2" id="KW-0805">Transcription regulation</keyword>
<evidence type="ECO:0000313" key="7">
    <source>
        <dbReference type="EMBL" id="KAK9024438.1"/>
    </source>
</evidence>
<keyword evidence="8" id="KW-1185">Reference proteome</keyword>